<name>A0ABT4Q6Q8_9BACL</name>
<dbReference type="Pfam" id="PF00535">
    <property type="entry name" value="Glycos_transf_2"/>
    <property type="match status" value="1"/>
</dbReference>
<evidence type="ECO:0000256" key="7">
    <source>
        <dbReference type="SAM" id="Phobius"/>
    </source>
</evidence>
<dbReference type="CDD" id="cd04187">
    <property type="entry name" value="DPM1_like_bac"/>
    <property type="match status" value="1"/>
</dbReference>
<evidence type="ECO:0000313" key="10">
    <source>
        <dbReference type="Proteomes" id="UP001527882"/>
    </source>
</evidence>
<dbReference type="InterPro" id="IPR050256">
    <property type="entry name" value="Glycosyltransferase_2"/>
</dbReference>
<dbReference type="PANTHER" id="PTHR48090:SF1">
    <property type="entry name" value="PROPHAGE BACTOPRENOL GLUCOSYL TRANSFERASE HOMOLOG"/>
    <property type="match status" value="1"/>
</dbReference>
<sequence>MSKGIVSVVVPVYNEELNIRPMYERIYNTFQKCNYDFEILYVDNCSKDNTVQEIRKLNELDSRVMGITMARNFGSSQPSTMAGIHHANGDAVVIIDGDIQDPPELILEFIKKWEEGFEVVYGVRTKRKGSILRRFGYKLFYRVFKKMSYIEMPLDAGDFGLIDRVVIDEIKKLKENEIFFRGIRSWVGYKQIGVEYIRDDRHLGKTSIPFFANFKWAKMGIYNFSYKPLEWISTLSLILTLVSLLGIIYYIVLHFVYPETPYGFSTIIVLILFLGAIQLLSLSIIGEYIARIFNEVKGRPRYIVRELITKQPKINHIHEVAATTEEDKNEL</sequence>
<dbReference type="SUPFAM" id="SSF53448">
    <property type="entry name" value="Nucleotide-diphospho-sugar transferases"/>
    <property type="match status" value="1"/>
</dbReference>
<gene>
    <name evidence="9" type="ORF">O9H85_09045</name>
</gene>
<protein>
    <submittedName>
        <fullName evidence="9">Glycosyltransferase family 2 protein</fullName>
    </submittedName>
</protein>
<evidence type="ECO:0000256" key="1">
    <source>
        <dbReference type="ARBA" id="ARBA00004141"/>
    </source>
</evidence>
<keyword evidence="5 7" id="KW-1133">Transmembrane helix</keyword>
<keyword evidence="6 7" id="KW-0472">Membrane</keyword>
<dbReference type="InterPro" id="IPR029044">
    <property type="entry name" value="Nucleotide-diphossugar_trans"/>
</dbReference>
<dbReference type="PANTHER" id="PTHR48090">
    <property type="entry name" value="UNDECAPRENYL-PHOSPHATE 4-DEOXY-4-FORMAMIDO-L-ARABINOSE TRANSFERASE-RELATED"/>
    <property type="match status" value="1"/>
</dbReference>
<organism evidence="9 10">
    <name type="scientific">Paenibacillus gyeongsangnamensis</name>
    <dbReference type="NCBI Taxonomy" id="3388067"/>
    <lineage>
        <taxon>Bacteria</taxon>
        <taxon>Bacillati</taxon>
        <taxon>Bacillota</taxon>
        <taxon>Bacilli</taxon>
        <taxon>Bacillales</taxon>
        <taxon>Paenibacillaceae</taxon>
        <taxon>Paenibacillus</taxon>
    </lineage>
</organism>
<comment type="subcellular location">
    <subcellularLocation>
        <location evidence="1">Membrane</location>
        <topology evidence="1">Multi-pass membrane protein</topology>
    </subcellularLocation>
</comment>
<feature type="transmembrane region" description="Helical" evidence="7">
    <location>
        <begin position="264"/>
        <end position="290"/>
    </location>
</feature>
<evidence type="ECO:0000259" key="8">
    <source>
        <dbReference type="Pfam" id="PF00535"/>
    </source>
</evidence>
<keyword evidence="2" id="KW-0328">Glycosyltransferase</keyword>
<dbReference type="InterPro" id="IPR001173">
    <property type="entry name" value="Glyco_trans_2-like"/>
</dbReference>
<keyword evidence="10" id="KW-1185">Reference proteome</keyword>
<dbReference type="Proteomes" id="UP001527882">
    <property type="component" value="Unassembled WGS sequence"/>
</dbReference>
<keyword evidence="3" id="KW-0808">Transferase</keyword>
<comment type="caution">
    <text evidence="9">The sequence shown here is derived from an EMBL/GenBank/DDBJ whole genome shotgun (WGS) entry which is preliminary data.</text>
</comment>
<evidence type="ECO:0000256" key="3">
    <source>
        <dbReference type="ARBA" id="ARBA00022679"/>
    </source>
</evidence>
<reference evidence="9 10" key="1">
    <citation type="submission" date="2022-12" db="EMBL/GenBank/DDBJ databases">
        <title>Draft genome sequence of Paenibacillus sp. dW9.</title>
        <authorList>
            <person name="Choi E.-W."/>
            <person name="Kim D.-U."/>
        </authorList>
    </citation>
    <scope>NUCLEOTIDE SEQUENCE [LARGE SCALE GENOMIC DNA]</scope>
    <source>
        <strain evidence="10">dW9</strain>
    </source>
</reference>
<dbReference type="RefSeq" id="WP_269881010.1">
    <property type="nucleotide sequence ID" value="NZ_JAQAGZ010000005.1"/>
</dbReference>
<accession>A0ABT4Q6Q8</accession>
<feature type="transmembrane region" description="Helical" evidence="7">
    <location>
        <begin position="231"/>
        <end position="252"/>
    </location>
</feature>
<evidence type="ECO:0000256" key="5">
    <source>
        <dbReference type="ARBA" id="ARBA00022989"/>
    </source>
</evidence>
<proteinExistence type="predicted"/>
<dbReference type="Gene3D" id="3.90.550.10">
    <property type="entry name" value="Spore Coat Polysaccharide Biosynthesis Protein SpsA, Chain A"/>
    <property type="match status" value="1"/>
</dbReference>
<evidence type="ECO:0000256" key="6">
    <source>
        <dbReference type="ARBA" id="ARBA00023136"/>
    </source>
</evidence>
<evidence type="ECO:0000256" key="4">
    <source>
        <dbReference type="ARBA" id="ARBA00022692"/>
    </source>
</evidence>
<evidence type="ECO:0000256" key="2">
    <source>
        <dbReference type="ARBA" id="ARBA00022676"/>
    </source>
</evidence>
<dbReference type="EMBL" id="JAQAGZ010000005">
    <property type="protein sequence ID" value="MCZ8512559.1"/>
    <property type="molecule type" value="Genomic_DNA"/>
</dbReference>
<feature type="domain" description="Glycosyltransferase 2-like" evidence="8">
    <location>
        <begin position="7"/>
        <end position="169"/>
    </location>
</feature>
<keyword evidence="4 7" id="KW-0812">Transmembrane</keyword>
<evidence type="ECO:0000313" key="9">
    <source>
        <dbReference type="EMBL" id="MCZ8512559.1"/>
    </source>
</evidence>